<feature type="signal peptide" evidence="1">
    <location>
        <begin position="1"/>
        <end position="19"/>
    </location>
</feature>
<keyword evidence="3" id="KW-1185">Reference proteome</keyword>
<name>A0ABY5R8Q7_9HYPH</name>
<dbReference type="Proteomes" id="UP001058098">
    <property type="component" value="Chromosome"/>
</dbReference>
<dbReference type="EMBL" id="CP062229">
    <property type="protein sequence ID" value="UVC18627.1"/>
    <property type="molecule type" value="Genomic_DNA"/>
</dbReference>
<protein>
    <recommendedName>
        <fullName evidence="4">Secreted protein</fullName>
    </recommendedName>
</protein>
<evidence type="ECO:0008006" key="4">
    <source>
        <dbReference type="Google" id="ProtNLM"/>
    </source>
</evidence>
<reference evidence="2" key="1">
    <citation type="submission" date="2020-09" db="EMBL/GenBank/DDBJ databases">
        <title>Rhizobia associated with sainfoin plants.</title>
        <authorList>
            <person name="Asharfi S."/>
            <person name="Kuzmanovic N."/>
            <person name="Bunk B."/>
            <person name="Sproeer C."/>
            <person name="Becker M."/>
            <person name="Thuenen T."/>
        </authorList>
    </citation>
    <scope>NUCLEOTIDE SEQUENCE</scope>
    <source>
        <strain evidence="2">OM4</strain>
    </source>
</reference>
<evidence type="ECO:0000256" key="1">
    <source>
        <dbReference type="SAM" id="SignalP"/>
    </source>
</evidence>
<evidence type="ECO:0000313" key="2">
    <source>
        <dbReference type="EMBL" id="UVC18627.1"/>
    </source>
</evidence>
<evidence type="ECO:0000313" key="3">
    <source>
        <dbReference type="Proteomes" id="UP001058098"/>
    </source>
</evidence>
<sequence length="97" mass="10384">MKIKIICIGVLALSVTTGAALSKRADGTSALDDAATMSPFYTDASMTTLKPEADFTAAWKALKDEDRADMLADCNDDVLKAKHPDFCQMGFQLGGHQ</sequence>
<accession>A0ABY5R8Q7</accession>
<proteinExistence type="predicted"/>
<organism evidence="2 3">
    <name type="scientific">Mesorhizobium onobrychidis</name>
    <dbReference type="NCBI Taxonomy" id="2775404"/>
    <lineage>
        <taxon>Bacteria</taxon>
        <taxon>Pseudomonadati</taxon>
        <taxon>Pseudomonadota</taxon>
        <taxon>Alphaproteobacteria</taxon>
        <taxon>Hyphomicrobiales</taxon>
        <taxon>Phyllobacteriaceae</taxon>
        <taxon>Mesorhizobium</taxon>
    </lineage>
</organism>
<keyword evidence="1" id="KW-0732">Signal</keyword>
<gene>
    <name evidence="2" type="ORF">IHQ72_17070</name>
</gene>
<dbReference type="RefSeq" id="WP_258123519.1">
    <property type="nucleotide sequence ID" value="NZ_CP062229.1"/>
</dbReference>
<feature type="chain" id="PRO_5045975513" description="Secreted protein" evidence="1">
    <location>
        <begin position="20"/>
        <end position="97"/>
    </location>
</feature>